<evidence type="ECO:0000313" key="4">
    <source>
        <dbReference type="Proteomes" id="UP000078343"/>
    </source>
</evidence>
<comment type="caution">
    <text evidence="3">The sequence shown here is derived from an EMBL/GenBank/DDBJ whole genome shotgun (WGS) entry which is preliminary data.</text>
</comment>
<sequence length="292" mass="32171">MEDTSPDTPFKYVVPQLRQHPTRSDGLPTEPPPRFNLPGFAHAASRQLGTGTTLTSILESPSPPSLDPDTAHFAEEETPLAGSPVQASTGGHLPSSSTNPANPQHPVAVFKKFLPKSLREVDPDLYLVAFQEQLALQIKEMTVAAKRTNLPRHLVSPLAHLRALAHTVDQIKQPRRYTTKVTRAKKCAQIQKLLDALQKVSKTALKDDSDSAHQDKVLGQDDGLDDLITSYDCDLQRQLDALKPCMVDYRVALGISMVMVVVSVLILLIYSRSSYSWKVPAPWCVSCQSSWC</sequence>
<protein>
    <submittedName>
        <fullName evidence="3">Uncharacterized protein</fullName>
    </submittedName>
</protein>
<keyword evidence="2" id="KW-0472">Membrane</keyword>
<dbReference type="EMBL" id="LVYI01000007">
    <property type="protein sequence ID" value="OAP57179.1"/>
    <property type="molecule type" value="Genomic_DNA"/>
</dbReference>
<evidence type="ECO:0000256" key="2">
    <source>
        <dbReference type="SAM" id="Phobius"/>
    </source>
</evidence>
<keyword evidence="2" id="KW-1133">Transmembrane helix</keyword>
<feature type="transmembrane region" description="Helical" evidence="2">
    <location>
        <begin position="251"/>
        <end position="270"/>
    </location>
</feature>
<keyword evidence="4" id="KW-1185">Reference proteome</keyword>
<name>A0A178ZBN3_9EURO</name>
<feature type="compositionally biased region" description="Polar residues" evidence="1">
    <location>
        <begin position="85"/>
        <end position="102"/>
    </location>
</feature>
<gene>
    <name evidence="3" type="ORF">AYL99_07917</name>
</gene>
<keyword evidence="2" id="KW-0812">Transmembrane</keyword>
<proteinExistence type="predicted"/>
<dbReference type="Proteomes" id="UP000078343">
    <property type="component" value="Unassembled WGS sequence"/>
</dbReference>
<dbReference type="AlphaFoldDB" id="A0A178ZBN3"/>
<organism evidence="3 4">
    <name type="scientific">Fonsecaea erecta</name>
    <dbReference type="NCBI Taxonomy" id="1367422"/>
    <lineage>
        <taxon>Eukaryota</taxon>
        <taxon>Fungi</taxon>
        <taxon>Dikarya</taxon>
        <taxon>Ascomycota</taxon>
        <taxon>Pezizomycotina</taxon>
        <taxon>Eurotiomycetes</taxon>
        <taxon>Chaetothyriomycetidae</taxon>
        <taxon>Chaetothyriales</taxon>
        <taxon>Herpotrichiellaceae</taxon>
        <taxon>Fonsecaea</taxon>
    </lineage>
</organism>
<accession>A0A178ZBN3</accession>
<evidence type="ECO:0000256" key="1">
    <source>
        <dbReference type="SAM" id="MobiDB-lite"/>
    </source>
</evidence>
<dbReference type="RefSeq" id="XP_018690546.1">
    <property type="nucleotide sequence ID" value="XM_018839425.1"/>
</dbReference>
<dbReference type="OrthoDB" id="4153055at2759"/>
<evidence type="ECO:0000313" key="3">
    <source>
        <dbReference type="EMBL" id="OAP57179.1"/>
    </source>
</evidence>
<reference evidence="3 4" key="1">
    <citation type="submission" date="2016-04" db="EMBL/GenBank/DDBJ databases">
        <title>Draft genome of Fonsecaea erecta CBS 125763.</title>
        <authorList>
            <person name="Weiss V.A."/>
            <person name="Vicente V.A."/>
            <person name="Raittz R.T."/>
            <person name="Moreno L.F."/>
            <person name="De Souza E.M."/>
            <person name="Pedrosa F.O."/>
            <person name="Steffens M.B."/>
            <person name="Faoro H."/>
            <person name="Tadra-Sfeir M.Z."/>
            <person name="Najafzadeh M.J."/>
            <person name="Felipe M.S."/>
            <person name="Teixeira M."/>
            <person name="Sun J."/>
            <person name="Xi L."/>
            <person name="Gomes R."/>
            <person name="De Azevedo C.M."/>
            <person name="Salgado C.G."/>
            <person name="Da Silva M.B."/>
            <person name="Nascimento M.F."/>
            <person name="Queiroz-Telles F."/>
            <person name="Attili D.S."/>
            <person name="Gorbushina A."/>
        </authorList>
    </citation>
    <scope>NUCLEOTIDE SEQUENCE [LARGE SCALE GENOMIC DNA]</scope>
    <source>
        <strain evidence="3 4">CBS 125763</strain>
    </source>
</reference>
<feature type="region of interest" description="Disordered" evidence="1">
    <location>
        <begin position="1"/>
        <end position="103"/>
    </location>
</feature>
<dbReference type="GeneID" id="30012085"/>